<dbReference type="SUPFAM" id="SSF46894">
    <property type="entry name" value="C-terminal effector domain of the bipartite response regulators"/>
    <property type="match status" value="1"/>
</dbReference>
<dbReference type="PRINTS" id="PR00038">
    <property type="entry name" value="HTHLUXR"/>
</dbReference>
<protein>
    <submittedName>
        <fullName evidence="8">Response regulator transcription factor</fullName>
    </submittedName>
</protein>
<feature type="domain" description="HTH luxR-type" evidence="6">
    <location>
        <begin position="125"/>
        <end position="190"/>
    </location>
</feature>
<keyword evidence="1 5" id="KW-0597">Phosphoprotein</keyword>
<dbReference type="CDD" id="cd06170">
    <property type="entry name" value="LuxR_C_like"/>
    <property type="match status" value="1"/>
</dbReference>
<dbReference type="SMART" id="SM00421">
    <property type="entry name" value="HTH_LUXR"/>
    <property type="match status" value="1"/>
</dbReference>
<evidence type="ECO:0000256" key="2">
    <source>
        <dbReference type="ARBA" id="ARBA00023015"/>
    </source>
</evidence>
<dbReference type="PANTHER" id="PTHR43214:SF41">
    <property type="entry name" value="NITRATE_NITRITE RESPONSE REGULATOR PROTEIN NARP"/>
    <property type="match status" value="1"/>
</dbReference>
<name>A0ABT5NZ92_9PSED</name>
<dbReference type="EMBL" id="JAMDGY010000092">
    <property type="protein sequence ID" value="MDD0993442.1"/>
    <property type="molecule type" value="Genomic_DNA"/>
</dbReference>
<accession>A0ABT5NZ92</accession>
<dbReference type="InterPro" id="IPR001789">
    <property type="entry name" value="Sig_transdc_resp-reg_receiver"/>
</dbReference>
<dbReference type="Pfam" id="PF00072">
    <property type="entry name" value="Response_reg"/>
    <property type="match status" value="1"/>
</dbReference>
<feature type="modified residue" description="4-aspartylphosphate" evidence="5">
    <location>
        <position position="39"/>
    </location>
</feature>
<keyword evidence="4" id="KW-0804">Transcription</keyword>
<gene>
    <name evidence="8" type="ORF">M5G11_23225</name>
</gene>
<dbReference type="Proteomes" id="UP001148203">
    <property type="component" value="Unassembled WGS sequence"/>
</dbReference>
<organism evidence="8 9">
    <name type="scientific">Pseudomonas fontis</name>
    <dbReference type="NCBI Taxonomy" id="2942633"/>
    <lineage>
        <taxon>Bacteria</taxon>
        <taxon>Pseudomonadati</taxon>
        <taxon>Pseudomonadota</taxon>
        <taxon>Gammaproteobacteria</taxon>
        <taxon>Pseudomonadales</taxon>
        <taxon>Pseudomonadaceae</taxon>
        <taxon>Pseudomonas</taxon>
    </lineage>
</organism>
<dbReference type="CDD" id="cd17535">
    <property type="entry name" value="REC_NarL-like"/>
    <property type="match status" value="1"/>
</dbReference>
<dbReference type="PROSITE" id="PS50043">
    <property type="entry name" value="HTH_LUXR_2"/>
    <property type="match status" value="1"/>
</dbReference>
<dbReference type="PROSITE" id="PS00622">
    <property type="entry name" value="HTH_LUXR_1"/>
    <property type="match status" value="1"/>
</dbReference>
<evidence type="ECO:0000313" key="8">
    <source>
        <dbReference type="EMBL" id="MDD0993442.1"/>
    </source>
</evidence>
<evidence type="ECO:0000256" key="1">
    <source>
        <dbReference type="ARBA" id="ARBA00022553"/>
    </source>
</evidence>
<evidence type="ECO:0000256" key="4">
    <source>
        <dbReference type="ARBA" id="ARBA00023163"/>
    </source>
</evidence>
<dbReference type="InterPro" id="IPR000792">
    <property type="entry name" value="Tscrpt_reg_LuxR_C"/>
</dbReference>
<comment type="caution">
    <text evidence="8">The sequence shown here is derived from an EMBL/GenBank/DDBJ whole genome shotgun (WGS) entry which is preliminary data.</text>
</comment>
<reference evidence="8 9" key="1">
    <citation type="submission" date="2022-05" db="EMBL/GenBank/DDBJ databases">
        <title>Novel Pseudomonas spp. Isolated from a Rainbow Trout Aquaculture Facility.</title>
        <authorList>
            <person name="Testerman T."/>
            <person name="Graf J."/>
        </authorList>
    </citation>
    <scope>NUCLEOTIDE SEQUENCE [LARGE SCALE GENOMIC DNA]</scope>
    <source>
        <strain evidence="8 9">ID681</strain>
    </source>
</reference>
<evidence type="ECO:0000256" key="5">
    <source>
        <dbReference type="PROSITE-ProRule" id="PRU00169"/>
    </source>
</evidence>
<dbReference type="InterPro" id="IPR011006">
    <property type="entry name" value="CheY-like_superfamily"/>
</dbReference>
<dbReference type="SMART" id="SM00448">
    <property type="entry name" value="REC"/>
    <property type="match status" value="1"/>
</dbReference>
<feature type="domain" description="Response regulatory" evidence="7">
    <location>
        <begin position="1"/>
        <end position="104"/>
    </location>
</feature>
<keyword evidence="2" id="KW-0805">Transcription regulation</keyword>
<dbReference type="Gene3D" id="3.40.50.2300">
    <property type="match status" value="1"/>
</dbReference>
<dbReference type="SUPFAM" id="SSF52172">
    <property type="entry name" value="CheY-like"/>
    <property type="match status" value="1"/>
</dbReference>
<proteinExistence type="predicted"/>
<dbReference type="PROSITE" id="PS50110">
    <property type="entry name" value="RESPONSE_REGULATORY"/>
    <property type="match status" value="1"/>
</dbReference>
<sequence>MAVKIVLKNSGYEVVGEASNGIDALRLIRELEPDLMILDIGIPEMDGMAVIERLKAQGRRTKTLVFTSQSAAIFSPRCRWAGTAGFVCKTGDMGEFVGALAAVKAGYSYFPSLPIASVETSSRAQVQGASCLTDREIDVLRQLASGASNKNIAAAMMLSHKTISSYKHRIMAKLSVGSFVELLEVAKRDSIV</sequence>
<evidence type="ECO:0000313" key="9">
    <source>
        <dbReference type="Proteomes" id="UP001148203"/>
    </source>
</evidence>
<evidence type="ECO:0000259" key="7">
    <source>
        <dbReference type="PROSITE" id="PS50110"/>
    </source>
</evidence>
<evidence type="ECO:0000256" key="3">
    <source>
        <dbReference type="ARBA" id="ARBA00023125"/>
    </source>
</evidence>
<dbReference type="Pfam" id="PF00196">
    <property type="entry name" value="GerE"/>
    <property type="match status" value="1"/>
</dbReference>
<dbReference type="InterPro" id="IPR058245">
    <property type="entry name" value="NreC/VraR/RcsB-like_REC"/>
</dbReference>
<dbReference type="InterPro" id="IPR016032">
    <property type="entry name" value="Sig_transdc_resp-reg_C-effctor"/>
</dbReference>
<dbReference type="PANTHER" id="PTHR43214">
    <property type="entry name" value="TWO-COMPONENT RESPONSE REGULATOR"/>
    <property type="match status" value="1"/>
</dbReference>
<keyword evidence="3" id="KW-0238">DNA-binding</keyword>
<dbReference type="InterPro" id="IPR039420">
    <property type="entry name" value="WalR-like"/>
</dbReference>
<evidence type="ECO:0000259" key="6">
    <source>
        <dbReference type="PROSITE" id="PS50043"/>
    </source>
</evidence>
<keyword evidence="9" id="KW-1185">Reference proteome</keyword>